<organism evidence="2">
    <name type="scientific">Schistosoma mansoni</name>
    <name type="common">Blood fluke</name>
    <dbReference type="NCBI Taxonomy" id="6183"/>
    <lineage>
        <taxon>Eukaryota</taxon>
        <taxon>Metazoa</taxon>
        <taxon>Spiralia</taxon>
        <taxon>Lophotrochozoa</taxon>
        <taxon>Platyhelminthes</taxon>
        <taxon>Trematoda</taxon>
        <taxon>Digenea</taxon>
        <taxon>Strigeidida</taxon>
        <taxon>Schistosomatoidea</taxon>
        <taxon>Schistosomatidae</taxon>
        <taxon>Schistosoma</taxon>
    </lineage>
</organism>
<evidence type="ECO:0000256" key="1">
    <source>
        <dbReference type="SAM" id="MobiDB-lite"/>
    </source>
</evidence>
<evidence type="ECO:0000313" key="2">
    <source>
        <dbReference type="WBParaSite" id="Smp_304460.3"/>
    </source>
</evidence>
<dbReference type="ExpressionAtlas" id="A0A5K4F2I4">
    <property type="expression patterns" value="baseline and differential"/>
</dbReference>
<reference evidence="2" key="1">
    <citation type="submission" date="2019-11" db="UniProtKB">
        <authorList>
            <consortium name="WormBaseParasite"/>
        </authorList>
    </citation>
    <scope>IDENTIFICATION</scope>
    <source>
        <strain evidence="2">Puerto Rican</strain>
    </source>
</reference>
<accession>A0A5K4F2I4</accession>
<dbReference type="WBParaSite" id="Smp_304460.3">
    <property type="protein sequence ID" value="Smp_304460.3"/>
    <property type="gene ID" value="Smp_304460"/>
</dbReference>
<dbReference type="InParanoid" id="A0A5K4F2I4"/>
<dbReference type="AlphaFoldDB" id="A0A5K4F2I4"/>
<proteinExistence type="predicted"/>
<name>A0A5K4F2I4_SCHMA</name>
<sequence length="224" mass="25023">MGDICALYYSIAAPFKARTRNKYHSELIEQCFSRAVRNGLVTCRWAKSSSPGNMQINGRRFGLTEDPLEREIESYLVNLIGASKTAHLLGKELMSTPYPFQTSDNQISPSKSAQDVSSSSPLRTVPYSVGRENESSSPTVPLSTNTYQTSSSEASSQIGSESVSRGKNNRHTLPNGAYYDHDEFMAFLTMSNDQLLHEKETDLADLERIKEELCEKNEVSIFFL</sequence>
<feature type="compositionally biased region" description="Polar residues" evidence="1">
    <location>
        <begin position="100"/>
        <end position="122"/>
    </location>
</feature>
<feature type="compositionally biased region" description="Low complexity" evidence="1">
    <location>
        <begin position="150"/>
        <end position="163"/>
    </location>
</feature>
<protein>
    <submittedName>
        <fullName evidence="2">Uncharacterized protein</fullName>
    </submittedName>
</protein>
<dbReference type="STRING" id="6183.A0A5K4F2I4"/>
<feature type="region of interest" description="Disordered" evidence="1">
    <location>
        <begin position="100"/>
        <end position="174"/>
    </location>
</feature>
<feature type="compositionally biased region" description="Polar residues" evidence="1">
    <location>
        <begin position="135"/>
        <end position="149"/>
    </location>
</feature>